<protein>
    <submittedName>
        <fullName evidence="3">Uncharacterized protein</fullName>
    </submittedName>
</protein>
<keyword evidence="1" id="KW-0472">Membrane</keyword>
<evidence type="ECO:0000313" key="2">
    <source>
        <dbReference type="EMBL" id="QJA65127.1"/>
    </source>
</evidence>
<feature type="transmembrane region" description="Helical" evidence="1">
    <location>
        <begin position="51"/>
        <end position="68"/>
    </location>
</feature>
<gene>
    <name evidence="3" type="ORF">MM415A01453_0022</name>
    <name evidence="2" type="ORF">MM415B00433_0035</name>
</gene>
<dbReference type="EMBL" id="MT141532">
    <property type="protein sequence ID" value="QJA65127.1"/>
    <property type="molecule type" value="Genomic_DNA"/>
</dbReference>
<keyword evidence="1" id="KW-1133">Transmembrane helix</keyword>
<evidence type="ECO:0000313" key="3">
    <source>
        <dbReference type="EMBL" id="QJA76739.1"/>
    </source>
</evidence>
<sequence>MLEGSIYDEWIDCKRTHAIGQPADNPTVVNDPIVIKDPEPVKAGYDIDPRLKPVFWFAICIAIFYSILK</sequence>
<proteinExistence type="predicted"/>
<accession>A0A6M3K3N6</accession>
<name>A0A6M3K3N6_9ZZZZ</name>
<organism evidence="3">
    <name type="scientific">viral metagenome</name>
    <dbReference type="NCBI Taxonomy" id="1070528"/>
    <lineage>
        <taxon>unclassified sequences</taxon>
        <taxon>metagenomes</taxon>
        <taxon>organismal metagenomes</taxon>
    </lineage>
</organism>
<dbReference type="AlphaFoldDB" id="A0A6M3K3N6"/>
<reference evidence="3" key="1">
    <citation type="submission" date="2020-03" db="EMBL/GenBank/DDBJ databases">
        <title>The deep terrestrial virosphere.</title>
        <authorList>
            <person name="Holmfeldt K."/>
            <person name="Nilsson E."/>
            <person name="Simone D."/>
            <person name="Lopez-Fernandez M."/>
            <person name="Wu X."/>
            <person name="de Brujin I."/>
            <person name="Lundin D."/>
            <person name="Andersson A."/>
            <person name="Bertilsson S."/>
            <person name="Dopson M."/>
        </authorList>
    </citation>
    <scope>NUCLEOTIDE SEQUENCE</scope>
    <source>
        <strain evidence="3">MM415A01453</strain>
        <strain evidence="2">MM415B00433</strain>
    </source>
</reference>
<evidence type="ECO:0000256" key="1">
    <source>
        <dbReference type="SAM" id="Phobius"/>
    </source>
</evidence>
<dbReference type="EMBL" id="MT142240">
    <property type="protein sequence ID" value="QJA76739.1"/>
    <property type="molecule type" value="Genomic_DNA"/>
</dbReference>
<keyword evidence="1" id="KW-0812">Transmembrane</keyword>